<gene>
    <name evidence="2" type="ORF">J2S42_001140</name>
</gene>
<dbReference type="InterPro" id="IPR019587">
    <property type="entry name" value="Polyketide_cyclase/dehydratase"/>
</dbReference>
<evidence type="ECO:0000256" key="1">
    <source>
        <dbReference type="SAM" id="MobiDB-lite"/>
    </source>
</evidence>
<dbReference type="AlphaFoldDB" id="A0AAE4AW87"/>
<dbReference type="Pfam" id="PF10604">
    <property type="entry name" value="Polyketide_cyc2"/>
    <property type="match status" value="1"/>
</dbReference>
<proteinExistence type="predicted"/>
<comment type="caution">
    <text evidence="2">The sequence shown here is derived from an EMBL/GenBank/DDBJ whole genome shotgun (WGS) entry which is preliminary data.</text>
</comment>
<feature type="region of interest" description="Disordered" evidence="1">
    <location>
        <begin position="73"/>
        <end position="101"/>
    </location>
</feature>
<dbReference type="SUPFAM" id="SSF55961">
    <property type="entry name" value="Bet v1-like"/>
    <property type="match status" value="1"/>
</dbReference>
<dbReference type="RefSeq" id="WP_307235905.1">
    <property type="nucleotide sequence ID" value="NZ_JAUSUZ010000001.1"/>
</dbReference>
<organism evidence="2 3">
    <name type="scientific">Catenuloplanes indicus</name>
    <dbReference type="NCBI Taxonomy" id="137267"/>
    <lineage>
        <taxon>Bacteria</taxon>
        <taxon>Bacillati</taxon>
        <taxon>Actinomycetota</taxon>
        <taxon>Actinomycetes</taxon>
        <taxon>Micromonosporales</taxon>
        <taxon>Micromonosporaceae</taxon>
        <taxon>Catenuloplanes</taxon>
    </lineage>
</organism>
<dbReference type="Gene3D" id="3.30.530.20">
    <property type="match status" value="1"/>
</dbReference>
<dbReference type="InterPro" id="IPR023393">
    <property type="entry name" value="START-like_dom_sf"/>
</dbReference>
<reference evidence="2 3" key="1">
    <citation type="submission" date="2023-07" db="EMBL/GenBank/DDBJ databases">
        <title>Sequencing the genomes of 1000 actinobacteria strains.</title>
        <authorList>
            <person name="Klenk H.-P."/>
        </authorList>
    </citation>
    <scope>NUCLEOTIDE SEQUENCE [LARGE SCALE GENOMIC DNA]</scope>
    <source>
        <strain evidence="2 3">DSM 44709</strain>
    </source>
</reference>
<sequence>MTTLVQETYGFNAPAEVVFGVLTDPDRMTRWLPVGVTAEPVPGGRVRVRSGQDETEYDVEIDPERMEMRCRTADDTGPHASARVGDAPAGGSELRAEVTAPVSEQRLRTLLEETMTHLRRDVSDNFTAG</sequence>
<name>A0AAE4AW87_9ACTN</name>
<dbReference type="Proteomes" id="UP001240236">
    <property type="component" value="Unassembled WGS sequence"/>
</dbReference>
<dbReference type="EMBL" id="JAUSUZ010000001">
    <property type="protein sequence ID" value="MDQ0364471.1"/>
    <property type="molecule type" value="Genomic_DNA"/>
</dbReference>
<evidence type="ECO:0000313" key="3">
    <source>
        <dbReference type="Proteomes" id="UP001240236"/>
    </source>
</evidence>
<evidence type="ECO:0000313" key="2">
    <source>
        <dbReference type="EMBL" id="MDQ0364471.1"/>
    </source>
</evidence>
<keyword evidence="3" id="KW-1185">Reference proteome</keyword>
<protein>
    <submittedName>
        <fullName evidence="2">Uncharacterized protein YndB with AHSA1/START domain</fullName>
    </submittedName>
</protein>
<accession>A0AAE4AW87</accession>